<name>A0A4Q0YNR4_9GAMM</name>
<sequence>MENALTLSAILNKAGCDYLVYDLSRRVTEIPNEQFEAVENNHQPYPFPIQQHAQLGVAFSQAGQTPWVWFLKMPLDERGLLNQAALGDFIQFVAQAMGATLDKKPTEEEREKLVNNPYTFAPTDDKKAIFHALLTENLNLPASQYFDHTQHYTAGELGWDNWQGVGLQGLADICARMGSHNNLALIKKALSNMPDTPKYALLGCLEHCELPASLAKRVNETIGELLERPEVDLFLLTAFVRALSGADKTLLSERVQLLIDSEKLAHREMLIAIAGRCWHVLDNPALLDAFLIRVAACDDATFFRQIIADLVMIPALRPQVLNMLHGNASPTLLNAVNELQNAVKAGND</sequence>
<dbReference type="AlphaFoldDB" id="A0A4Q0YNR4"/>
<evidence type="ECO:0000313" key="1">
    <source>
        <dbReference type="EMBL" id="RXJ72516.1"/>
    </source>
</evidence>
<evidence type="ECO:0008006" key="3">
    <source>
        <dbReference type="Google" id="ProtNLM"/>
    </source>
</evidence>
<gene>
    <name evidence="1" type="ORF">CS022_15115</name>
</gene>
<keyword evidence="2" id="KW-1185">Reference proteome</keyword>
<dbReference type="RefSeq" id="WP_129122980.1">
    <property type="nucleotide sequence ID" value="NZ_PEIB01000019.1"/>
</dbReference>
<organism evidence="1 2">
    <name type="scientific">Veronia nyctiphanis</name>
    <dbReference type="NCBI Taxonomy" id="1278244"/>
    <lineage>
        <taxon>Bacteria</taxon>
        <taxon>Pseudomonadati</taxon>
        <taxon>Pseudomonadota</taxon>
        <taxon>Gammaproteobacteria</taxon>
        <taxon>Vibrionales</taxon>
        <taxon>Vibrionaceae</taxon>
        <taxon>Veronia</taxon>
    </lineage>
</organism>
<dbReference type="EMBL" id="PEIB01000019">
    <property type="protein sequence ID" value="RXJ72516.1"/>
    <property type="molecule type" value="Genomic_DNA"/>
</dbReference>
<reference evidence="1 2" key="1">
    <citation type="submission" date="2017-10" db="EMBL/GenBank/DDBJ databases">
        <title>Nyctiphanis sp. nov., isolated from the stomach of the euphausiid Nyctiphanes simplex (Hansen, 1911) in the Gulf of California.</title>
        <authorList>
            <person name="Gomez-Gil B."/>
            <person name="Aguilar-Mendez M."/>
            <person name="Lopez-Cortes A."/>
            <person name="Gomez-Gutierrez J."/>
            <person name="Roque A."/>
            <person name="Lang E."/>
            <person name="Gonzalez-Castillo A."/>
        </authorList>
    </citation>
    <scope>NUCLEOTIDE SEQUENCE [LARGE SCALE GENOMIC DNA]</scope>
    <source>
        <strain evidence="1 2">CAIM 600</strain>
    </source>
</reference>
<dbReference type="OrthoDB" id="5597089at2"/>
<accession>A0A4Q0YNR4</accession>
<dbReference type="Pfam" id="PF12069">
    <property type="entry name" value="DUF3549"/>
    <property type="match status" value="1"/>
</dbReference>
<evidence type="ECO:0000313" key="2">
    <source>
        <dbReference type="Proteomes" id="UP000290287"/>
    </source>
</evidence>
<comment type="caution">
    <text evidence="1">The sequence shown here is derived from an EMBL/GenBank/DDBJ whole genome shotgun (WGS) entry which is preliminary data.</text>
</comment>
<dbReference type="InterPro" id="IPR021936">
    <property type="entry name" value="DUF3549"/>
</dbReference>
<proteinExistence type="predicted"/>
<dbReference type="Proteomes" id="UP000290287">
    <property type="component" value="Unassembled WGS sequence"/>
</dbReference>
<protein>
    <recommendedName>
        <fullName evidence="3">DUF3549 domain-containing protein</fullName>
    </recommendedName>
</protein>